<dbReference type="Pfam" id="PF12796">
    <property type="entry name" value="Ank_2"/>
    <property type="match status" value="1"/>
</dbReference>
<keyword evidence="2 3" id="KW-0040">ANK repeat</keyword>
<dbReference type="Gene3D" id="1.25.40.20">
    <property type="entry name" value="Ankyrin repeat-containing domain"/>
    <property type="match status" value="1"/>
</dbReference>
<dbReference type="PROSITE" id="PS50088">
    <property type="entry name" value="ANK_REPEAT"/>
    <property type="match status" value="2"/>
</dbReference>
<evidence type="ECO:0000313" key="4">
    <source>
        <dbReference type="EMBL" id="VDO81355.1"/>
    </source>
</evidence>
<feature type="repeat" description="ANK" evidence="3">
    <location>
        <begin position="50"/>
        <end position="79"/>
    </location>
</feature>
<dbReference type="Pfam" id="PF00023">
    <property type="entry name" value="Ank"/>
    <property type="match status" value="1"/>
</dbReference>
<gene>
    <name evidence="4" type="ORF">SBAD_LOCUS249</name>
</gene>
<keyword evidence="1" id="KW-0677">Repeat</keyword>
<dbReference type="InterPro" id="IPR002110">
    <property type="entry name" value="Ankyrin_rpt"/>
</dbReference>
<accession>A0A183I9F5</accession>
<dbReference type="PANTHER" id="PTHR24201:SF15">
    <property type="entry name" value="ANKYRIN REPEAT DOMAIN-CONTAINING PROTEIN 66"/>
    <property type="match status" value="1"/>
</dbReference>
<dbReference type="PANTHER" id="PTHR24201">
    <property type="entry name" value="ANK_REP_REGION DOMAIN-CONTAINING PROTEIN"/>
    <property type="match status" value="1"/>
</dbReference>
<name>A0A183I9F5_9BILA</name>
<dbReference type="AlphaFoldDB" id="A0A183I9F5"/>
<evidence type="ECO:0000313" key="5">
    <source>
        <dbReference type="Proteomes" id="UP000270296"/>
    </source>
</evidence>
<dbReference type="PROSITE" id="PS50297">
    <property type="entry name" value="ANK_REP_REGION"/>
    <property type="match status" value="2"/>
</dbReference>
<dbReference type="SMART" id="SM00248">
    <property type="entry name" value="ANK"/>
    <property type="match status" value="3"/>
</dbReference>
<sequence length="238" mass="26419">MMPESEDPNIILQAVSYGNAELLRQILDGGNGDFYRPNLALHSSTSPILNPLHVAAVKGDTRCLTILLNAGAQVNAVSSTASGSKVSYLTLRHSYLWLIYAHRCFYFVLTLQTALHLAAELGNLTACQILVSHGADLFHRDADGNTPLQSAQIFNHQRVSCYLMEEIEKRQLKITDLKSRTTTFDVDVQIDYFILGLYEACKENRVLEAEKILNEAGDEFLPDIVNGFDADKSTLLSK</sequence>
<dbReference type="Proteomes" id="UP000270296">
    <property type="component" value="Unassembled WGS sequence"/>
</dbReference>
<dbReference type="SUPFAM" id="SSF48403">
    <property type="entry name" value="Ankyrin repeat"/>
    <property type="match status" value="1"/>
</dbReference>
<dbReference type="EMBL" id="UZAM01000476">
    <property type="protein sequence ID" value="VDO81355.1"/>
    <property type="molecule type" value="Genomic_DNA"/>
</dbReference>
<evidence type="ECO:0000313" key="6">
    <source>
        <dbReference type="WBParaSite" id="SBAD_0000026501-mRNA-1"/>
    </source>
</evidence>
<reference evidence="4 5" key="2">
    <citation type="submission" date="2018-11" db="EMBL/GenBank/DDBJ databases">
        <authorList>
            <consortium name="Pathogen Informatics"/>
        </authorList>
    </citation>
    <scope>NUCLEOTIDE SEQUENCE [LARGE SCALE GENOMIC DNA]</scope>
</reference>
<organism evidence="6">
    <name type="scientific">Soboliphyme baturini</name>
    <dbReference type="NCBI Taxonomy" id="241478"/>
    <lineage>
        <taxon>Eukaryota</taxon>
        <taxon>Metazoa</taxon>
        <taxon>Ecdysozoa</taxon>
        <taxon>Nematoda</taxon>
        <taxon>Enoplea</taxon>
        <taxon>Dorylaimia</taxon>
        <taxon>Dioctophymatida</taxon>
        <taxon>Dioctophymatoidea</taxon>
        <taxon>Soboliphymatidae</taxon>
        <taxon>Soboliphyme</taxon>
    </lineage>
</organism>
<dbReference type="InterPro" id="IPR036770">
    <property type="entry name" value="Ankyrin_rpt-contain_sf"/>
</dbReference>
<evidence type="ECO:0000256" key="2">
    <source>
        <dbReference type="ARBA" id="ARBA00023043"/>
    </source>
</evidence>
<feature type="repeat" description="ANK" evidence="3">
    <location>
        <begin position="110"/>
        <end position="142"/>
    </location>
</feature>
<evidence type="ECO:0000256" key="3">
    <source>
        <dbReference type="PROSITE-ProRule" id="PRU00023"/>
    </source>
</evidence>
<keyword evidence="5" id="KW-1185">Reference proteome</keyword>
<protein>
    <submittedName>
        <fullName evidence="6">ANK_REP_REGION domain-containing protein</fullName>
    </submittedName>
</protein>
<evidence type="ECO:0000256" key="1">
    <source>
        <dbReference type="ARBA" id="ARBA00022737"/>
    </source>
</evidence>
<dbReference type="WBParaSite" id="SBAD_0000026501-mRNA-1">
    <property type="protein sequence ID" value="SBAD_0000026501-mRNA-1"/>
    <property type="gene ID" value="SBAD_0000026501"/>
</dbReference>
<dbReference type="OrthoDB" id="10254927at2759"/>
<dbReference type="InterPro" id="IPR050776">
    <property type="entry name" value="Ank_Repeat/CDKN_Inhibitor"/>
</dbReference>
<reference evidence="6" key="1">
    <citation type="submission" date="2016-06" db="UniProtKB">
        <authorList>
            <consortium name="WormBaseParasite"/>
        </authorList>
    </citation>
    <scope>IDENTIFICATION</scope>
</reference>
<proteinExistence type="predicted"/>